<dbReference type="InterPro" id="IPR011006">
    <property type="entry name" value="CheY-like_superfamily"/>
</dbReference>
<name>A0A1U7CK01_9BACT</name>
<evidence type="ECO:0000313" key="2">
    <source>
        <dbReference type="Proteomes" id="UP000186309"/>
    </source>
</evidence>
<dbReference type="Proteomes" id="UP000186309">
    <property type="component" value="Chromosome"/>
</dbReference>
<dbReference type="Gene3D" id="3.40.50.2300">
    <property type="match status" value="1"/>
</dbReference>
<evidence type="ECO:0000313" key="1">
    <source>
        <dbReference type="EMBL" id="APW59262.1"/>
    </source>
</evidence>
<dbReference type="AlphaFoldDB" id="A0A1U7CK01"/>
<dbReference type="OrthoDB" id="279132at2"/>
<dbReference type="RefSeq" id="WP_076343467.1">
    <property type="nucleotide sequence ID" value="NZ_CP019082.1"/>
</dbReference>
<sequence length="130" mass="13637">MSKPTQGESPRVLNVGQCNFDHRTISEHLAGRFGAQVDRAHGLDDARQALGQARYSLVLVNRLLDADGTPGVDVVKAIKSDAALASVPIMLVSNFADAQEAARAAGAEPGFGKAELTNPDTTTRLEAVLG</sequence>
<keyword evidence="2" id="KW-1185">Reference proteome</keyword>
<dbReference type="STRING" id="1387353.BSF38_00678"/>
<accession>A0A1U7CK01</accession>
<organism evidence="1 2">
    <name type="scientific">Paludisphaera borealis</name>
    <dbReference type="NCBI Taxonomy" id="1387353"/>
    <lineage>
        <taxon>Bacteria</taxon>
        <taxon>Pseudomonadati</taxon>
        <taxon>Planctomycetota</taxon>
        <taxon>Planctomycetia</taxon>
        <taxon>Isosphaerales</taxon>
        <taxon>Isosphaeraceae</taxon>
        <taxon>Paludisphaera</taxon>
    </lineage>
</organism>
<reference evidence="2" key="1">
    <citation type="submission" date="2016-12" db="EMBL/GenBank/DDBJ databases">
        <title>Comparative genomics of four Isosphaeraceae planctomycetes: a common pool of plasmids and glycoside hydrolase genes.</title>
        <authorList>
            <person name="Ivanova A."/>
        </authorList>
    </citation>
    <scope>NUCLEOTIDE SEQUENCE [LARGE SCALE GENOMIC DNA]</scope>
    <source>
        <strain evidence="2">PX4</strain>
    </source>
</reference>
<proteinExistence type="predicted"/>
<dbReference type="SUPFAM" id="SSF52172">
    <property type="entry name" value="CheY-like"/>
    <property type="match status" value="1"/>
</dbReference>
<dbReference type="KEGG" id="pbor:BSF38_00678"/>
<evidence type="ECO:0008006" key="3">
    <source>
        <dbReference type="Google" id="ProtNLM"/>
    </source>
</evidence>
<protein>
    <recommendedName>
        <fullName evidence="3">Response regulatory domain-containing protein</fullName>
    </recommendedName>
</protein>
<gene>
    <name evidence="1" type="ORF">BSF38_00678</name>
</gene>
<dbReference type="EMBL" id="CP019082">
    <property type="protein sequence ID" value="APW59262.1"/>
    <property type="molecule type" value="Genomic_DNA"/>
</dbReference>